<keyword evidence="3" id="KW-1185">Reference proteome</keyword>
<feature type="region of interest" description="Disordered" evidence="1">
    <location>
        <begin position="170"/>
        <end position="189"/>
    </location>
</feature>
<evidence type="ECO:0000256" key="1">
    <source>
        <dbReference type="SAM" id="MobiDB-lite"/>
    </source>
</evidence>
<evidence type="ECO:0000313" key="2">
    <source>
        <dbReference type="EMBL" id="AUV60844.1"/>
    </source>
</evidence>
<proteinExistence type="predicted"/>
<protein>
    <submittedName>
        <fullName evidence="2">Uncharacterized protein</fullName>
    </submittedName>
</protein>
<reference evidence="3" key="1">
    <citation type="submission" date="2018-01" db="EMBL/GenBank/DDBJ databases">
        <authorList>
            <person name="Gatt S.M."/>
            <person name="Isern S."/>
            <person name="Jenkins M."/>
            <person name="Tan A.L."/>
            <person name="Michael S.F."/>
            <person name="Moore R.E."/>
            <person name="Ware V.C."/>
            <person name="Garlena R.A."/>
            <person name="Russell D.A."/>
            <person name="Pope W.H."/>
            <person name="Jacobs-Sera D."/>
            <person name="Hendrix R.W."/>
            <person name="Hatfull G.F."/>
        </authorList>
    </citation>
    <scope>NUCLEOTIDE SEQUENCE [LARGE SCALE GENOMIC DNA]</scope>
</reference>
<feature type="compositionally biased region" description="Basic and acidic residues" evidence="1">
    <location>
        <begin position="132"/>
        <end position="144"/>
    </location>
</feature>
<gene>
    <name evidence="2" type="ORF">SEA_REM711_66</name>
</gene>
<dbReference type="Proteomes" id="UP000241185">
    <property type="component" value="Segment"/>
</dbReference>
<name>A0A2K9VF18_9CAUD</name>
<accession>A0A2K9VF18</accession>
<dbReference type="EMBL" id="MG770216">
    <property type="protein sequence ID" value="AUV60844.1"/>
    <property type="molecule type" value="Genomic_DNA"/>
</dbReference>
<feature type="region of interest" description="Disordered" evidence="1">
    <location>
        <begin position="107"/>
        <end position="164"/>
    </location>
</feature>
<sequence length="276" mass="30047">MPWFYVDDGFSDSKPIMNLPTTPVRVPMRIAAAGAWVLGGSWSAKEELDGFIPHSKLKSLLVPKSVVAALVDPGPMDAALCCPKNDGILVKNWAKWQQTKAEIEAKRKREAEKKRNQRRRGRNFVTGIDDEMSPRDIDGDRDTGSKFVSPGDSPGPTPPHPLVVTRESVYPVGSGSPATHTESAPPKFCDAHPQGTRQRCGDCANARIVFQAWESDRAEREASAQKSAAASRAQSKALIDECPECDPGGWLLGPDGDPVEPAIRCDHLTTRRARNG</sequence>
<organism evidence="2 3">
    <name type="scientific">Mycobacterium phage Rem711</name>
    <dbReference type="NCBI Taxonomy" id="2079285"/>
    <lineage>
        <taxon>Viruses</taxon>
        <taxon>Duplodnaviria</taxon>
        <taxon>Heunggongvirae</taxon>
        <taxon>Uroviricota</taxon>
        <taxon>Caudoviricetes</taxon>
        <taxon>Trigintaduovirus</taxon>
        <taxon>Trigintaduovirus rem711</taxon>
    </lineage>
</organism>
<evidence type="ECO:0000313" key="3">
    <source>
        <dbReference type="Proteomes" id="UP000241185"/>
    </source>
</evidence>